<keyword evidence="4" id="KW-1185">Reference proteome</keyword>
<evidence type="ECO:0000313" key="4">
    <source>
        <dbReference type="Proteomes" id="UP000233551"/>
    </source>
</evidence>
<evidence type="ECO:0000313" key="3">
    <source>
        <dbReference type="EMBL" id="PKI53112.1"/>
    </source>
</evidence>
<evidence type="ECO:0000256" key="1">
    <source>
        <dbReference type="SAM" id="MobiDB-lite"/>
    </source>
</evidence>
<dbReference type="EMBL" id="PGOL01001881">
    <property type="protein sequence ID" value="PKI53112.1"/>
    <property type="molecule type" value="Genomic_DNA"/>
</dbReference>
<reference evidence="3 4" key="1">
    <citation type="submission" date="2017-11" db="EMBL/GenBank/DDBJ databases">
        <title>De-novo sequencing of pomegranate (Punica granatum L.) genome.</title>
        <authorList>
            <person name="Akparov Z."/>
            <person name="Amiraslanov A."/>
            <person name="Hajiyeva S."/>
            <person name="Abbasov M."/>
            <person name="Kaur K."/>
            <person name="Hamwieh A."/>
            <person name="Solovyev V."/>
            <person name="Salamov A."/>
            <person name="Braich B."/>
            <person name="Kosarev P."/>
            <person name="Mahmoud A."/>
            <person name="Hajiyev E."/>
            <person name="Babayeva S."/>
            <person name="Izzatullayeva V."/>
            <person name="Mammadov A."/>
            <person name="Mammadov A."/>
            <person name="Sharifova S."/>
            <person name="Ojaghi J."/>
            <person name="Eynullazada K."/>
            <person name="Bayramov B."/>
            <person name="Abdulazimova A."/>
            <person name="Shahmuradov I."/>
        </authorList>
    </citation>
    <scope>NUCLEOTIDE SEQUENCE [LARGE SCALE GENOMIC DNA]</scope>
    <source>
        <strain evidence="4">cv. AG2017</strain>
        <tissue evidence="3">Leaf</tissue>
    </source>
</reference>
<name>A0A2I0JA30_PUNGR</name>
<accession>A0A2I0JA30</accession>
<dbReference type="AlphaFoldDB" id="A0A2I0JA30"/>
<feature type="compositionally biased region" description="Pro residues" evidence="1">
    <location>
        <begin position="29"/>
        <end position="46"/>
    </location>
</feature>
<feature type="chain" id="PRO_5014123722" evidence="2">
    <location>
        <begin position="24"/>
        <end position="120"/>
    </location>
</feature>
<dbReference type="Proteomes" id="UP000233551">
    <property type="component" value="Unassembled WGS sequence"/>
</dbReference>
<organism evidence="3 4">
    <name type="scientific">Punica granatum</name>
    <name type="common">Pomegranate</name>
    <dbReference type="NCBI Taxonomy" id="22663"/>
    <lineage>
        <taxon>Eukaryota</taxon>
        <taxon>Viridiplantae</taxon>
        <taxon>Streptophyta</taxon>
        <taxon>Embryophyta</taxon>
        <taxon>Tracheophyta</taxon>
        <taxon>Spermatophyta</taxon>
        <taxon>Magnoliopsida</taxon>
        <taxon>eudicotyledons</taxon>
        <taxon>Gunneridae</taxon>
        <taxon>Pentapetalae</taxon>
        <taxon>rosids</taxon>
        <taxon>malvids</taxon>
        <taxon>Myrtales</taxon>
        <taxon>Lythraceae</taxon>
        <taxon>Punica</taxon>
    </lineage>
</organism>
<protein>
    <submittedName>
        <fullName evidence="3">Uncharacterized protein</fullName>
    </submittedName>
</protein>
<feature type="region of interest" description="Disordered" evidence="1">
    <location>
        <begin position="29"/>
        <end position="60"/>
    </location>
</feature>
<gene>
    <name evidence="3" type="ORF">CRG98_026501</name>
</gene>
<comment type="caution">
    <text evidence="3">The sequence shown here is derived from an EMBL/GenBank/DDBJ whole genome shotgun (WGS) entry which is preliminary data.</text>
</comment>
<proteinExistence type="predicted"/>
<feature type="signal peptide" evidence="2">
    <location>
        <begin position="1"/>
        <end position="23"/>
    </location>
</feature>
<keyword evidence="2" id="KW-0732">Signal</keyword>
<sequence>MAFALKPIPSIASVLRFLSLCLPIMSPSPSPTTPYPFSAPPTPSPPLSSSTDASPSPRPSALPTPLLFAFQPSSPFSKGDAAFILVPPSLNVPIIHLTLLSLGVVDSPAISLSFDSEIAH</sequence>
<evidence type="ECO:0000256" key="2">
    <source>
        <dbReference type="SAM" id="SignalP"/>
    </source>
</evidence>